<reference evidence="4" key="1">
    <citation type="submission" date="2020-10" db="EMBL/GenBank/DDBJ databases">
        <title>High-Quality Genome Resource of Clonostachys rosea strain S41 by Oxford Nanopore Long-Read Sequencing.</title>
        <authorList>
            <person name="Wang H."/>
        </authorList>
    </citation>
    <scope>NUCLEOTIDE SEQUENCE</scope>
    <source>
        <strain evidence="4">S41</strain>
    </source>
</reference>
<feature type="region of interest" description="Disordered" evidence="1">
    <location>
        <begin position="211"/>
        <end position="327"/>
    </location>
</feature>
<feature type="compositionally biased region" description="Basic and acidic residues" evidence="1">
    <location>
        <begin position="367"/>
        <end position="381"/>
    </location>
</feature>
<gene>
    <name evidence="4" type="ORF">IM811_011906</name>
</gene>
<feature type="compositionally biased region" description="Polar residues" evidence="1">
    <location>
        <begin position="386"/>
        <end position="399"/>
    </location>
</feature>
<feature type="region of interest" description="Disordered" evidence="1">
    <location>
        <begin position="468"/>
        <end position="498"/>
    </location>
</feature>
<feature type="compositionally biased region" description="Basic and acidic residues" evidence="1">
    <location>
        <begin position="213"/>
        <end position="227"/>
    </location>
</feature>
<name>A0A8H7NCG8_BIOOC</name>
<feature type="signal peptide" evidence="3">
    <location>
        <begin position="1"/>
        <end position="18"/>
    </location>
</feature>
<feature type="compositionally biased region" description="Polar residues" evidence="1">
    <location>
        <begin position="230"/>
        <end position="239"/>
    </location>
</feature>
<organism evidence="4 5">
    <name type="scientific">Bionectria ochroleuca</name>
    <name type="common">Gliocladium roseum</name>
    <dbReference type="NCBI Taxonomy" id="29856"/>
    <lineage>
        <taxon>Eukaryota</taxon>
        <taxon>Fungi</taxon>
        <taxon>Dikarya</taxon>
        <taxon>Ascomycota</taxon>
        <taxon>Pezizomycotina</taxon>
        <taxon>Sordariomycetes</taxon>
        <taxon>Hypocreomycetidae</taxon>
        <taxon>Hypocreales</taxon>
        <taxon>Bionectriaceae</taxon>
        <taxon>Clonostachys</taxon>
    </lineage>
</organism>
<dbReference type="EMBL" id="JADCTT010000004">
    <property type="protein sequence ID" value="KAF9753148.1"/>
    <property type="molecule type" value="Genomic_DNA"/>
</dbReference>
<feature type="compositionally biased region" description="Polar residues" evidence="1">
    <location>
        <begin position="249"/>
        <end position="268"/>
    </location>
</feature>
<keyword evidence="3" id="KW-0732">Signal</keyword>
<dbReference type="AlphaFoldDB" id="A0A8H7NCG8"/>
<evidence type="ECO:0000313" key="5">
    <source>
        <dbReference type="Proteomes" id="UP000616885"/>
    </source>
</evidence>
<protein>
    <submittedName>
        <fullName evidence="4">Uncharacterized protein</fullName>
    </submittedName>
</protein>
<keyword evidence="2" id="KW-1133">Transmembrane helix</keyword>
<feature type="chain" id="PRO_5034551559" evidence="3">
    <location>
        <begin position="19"/>
        <end position="498"/>
    </location>
</feature>
<accession>A0A8H7NCG8</accession>
<proteinExistence type="predicted"/>
<feature type="compositionally biased region" description="Low complexity" evidence="1">
    <location>
        <begin position="275"/>
        <end position="293"/>
    </location>
</feature>
<evidence type="ECO:0000256" key="2">
    <source>
        <dbReference type="SAM" id="Phobius"/>
    </source>
</evidence>
<keyword evidence="2" id="KW-0472">Membrane</keyword>
<dbReference type="Proteomes" id="UP000616885">
    <property type="component" value="Unassembled WGS sequence"/>
</dbReference>
<evidence type="ECO:0000313" key="4">
    <source>
        <dbReference type="EMBL" id="KAF9753148.1"/>
    </source>
</evidence>
<keyword evidence="2" id="KW-0812">Transmembrane</keyword>
<feature type="transmembrane region" description="Helical" evidence="2">
    <location>
        <begin position="332"/>
        <end position="357"/>
    </location>
</feature>
<feature type="compositionally biased region" description="Low complexity" evidence="1">
    <location>
        <begin position="307"/>
        <end position="319"/>
    </location>
</feature>
<evidence type="ECO:0000256" key="1">
    <source>
        <dbReference type="SAM" id="MobiDB-lite"/>
    </source>
</evidence>
<sequence>MRSTLTIAAVAFAVTARAQPVLPADPTITSPPTEPLRDFKAQAGRPAEFTLTQGPSDAELYQRQNDADFVGYTLSGSTYLSVTCPSGNIFLTNANYALCGTAGQSQVPTACRSNSVLVYSATARTCSQGMGCSPDWYYDSTDDKSAKAMYGCGQHNDNIEADDNLKANNYIATNDHIAADNLVKTNHVVFDTSAAAIFLFVSDLERPSTTIIFRKEGPPTSTRKDEPSAEPTTEQPKSSKASDPETTKQDSAPTTTKESNNEVSNAGSSLVPVETINVTQTRTVTSTATSTDTPGGGDVVENKSGTDSDSSNSNSTSSNNGGGSSDKKDQAWIAGPVVGGVGAIAAVAALFFVVRLLRRRSAKEEERAAHIEASMHEKPTDHSPVSPITSASPHQTIRSSELPAYRQVSPPSELQQSVYSAELSGYSSPQQSRVQSAELPAFMVPPQPPQPMASAELPAYRMASPPVELQGGVAQGGAPHGGQYPPGHWQSPDDYGRR</sequence>
<evidence type="ECO:0000256" key="3">
    <source>
        <dbReference type="SAM" id="SignalP"/>
    </source>
</evidence>
<comment type="caution">
    <text evidence="4">The sequence shown here is derived from an EMBL/GenBank/DDBJ whole genome shotgun (WGS) entry which is preliminary data.</text>
</comment>
<feature type="region of interest" description="Disordered" evidence="1">
    <location>
        <begin position="367"/>
        <end position="399"/>
    </location>
</feature>